<dbReference type="PROSITE" id="PS50042">
    <property type="entry name" value="CNMP_BINDING_3"/>
    <property type="match status" value="1"/>
</dbReference>
<name>A0A382KLG3_9ZZZZ</name>
<organism evidence="2">
    <name type="scientific">marine metagenome</name>
    <dbReference type="NCBI Taxonomy" id="408172"/>
    <lineage>
        <taxon>unclassified sequences</taxon>
        <taxon>metagenomes</taxon>
        <taxon>ecological metagenomes</taxon>
    </lineage>
</organism>
<evidence type="ECO:0000259" key="1">
    <source>
        <dbReference type="PROSITE" id="PS50042"/>
    </source>
</evidence>
<dbReference type="InterPro" id="IPR050503">
    <property type="entry name" value="cAMP-dep_PK_reg_su-like"/>
</dbReference>
<dbReference type="EMBL" id="UINC01081451">
    <property type="protein sequence ID" value="SVC25308.1"/>
    <property type="molecule type" value="Genomic_DNA"/>
</dbReference>
<accession>A0A382KLG3</accession>
<dbReference type="GO" id="GO:0005952">
    <property type="term" value="C:cAMP-dependent protein kinase complex"/>
    <property type="evidence" value="ECO:0007669"/>
    <property type="project" value="InterPro"/>
</dbReference>
<sequence length="158" mass="17921">MDSKNGSLLHRINQVSFFDGFSHIEKGKLIEKVEMFKKYEKKGCTIFSEGAKGESMYVVLEGVIGITRLTFKHDKEKRVTLAKLKKGSVFGEISLLSNQNRTTGAITDSSLVIVMVIDKKTLESFDLGIQKLFHTQMISTLIRRLDDMNEKYRNVIVA</sequence>
<dbReference type="Gene3D" id="2.60.120.10">
    <property type="entry name" value="Jelly Rolls"/>
    <property type="match status" value="1"/>
</dbReference>
<reference evidence="2" key="1">
    <citation type="submission" date="2018-05" db="EMBL/GenBank/DDBJ databases">
        <authorList>
            <person name="Lanie J.A."/>
            <person name="Ng W.-L."/>
            <person name="Kazmierczak K.M."/>
            <person name="Andrzejewski T.M."/>
            <person name="Davidsen T.M."/>
            <person name="Wayne K.J."/>
            <person name="Tettelin H."/>
            <person name="Glass J.I."/>
            <person name="Rusch D."/>
            <person name="Podicherti R."/>
            <person name="Tsui H.-C.T."/>
            <person name="Winkler M.E."/>
        </authorList>
    </citation>
    <scope>NUCLEOTIDE SEQUENCE</scope>
</reference>
<proteinExistence type="predicted"/>
<dbReference type="Pfam" id="PF00027">
    <property type="entry name" value="cNMP_binding"/>
    <property type="match status" value="1"/>
</dbReference>
<dbReference type="SMART" id="SM00100">
    <property type="entry name" value="cNMP"/>
    <property type="match status" value="1"/>
</dbReference>
<dbReference type="SUPFAM" id="SSF51206">
    <property type="entry name" value="cAMP-binding domain-like"/>
    <property type="match status" value="1"/>
</dbReference>
<dbReference type="PANTHER" id="PTHR11635:SF152">
    <property type="entry name" value="CAMP-DEPENDENT PROTEIN KINASE TYPE I REGULATORY SUBUNIT-RELATED"/>
    <property type="match status" value="1"/>
</dbReference>
<protein>
    <recommendedName>
        <fullName evidence="1">Cyclic nucleotide-binding domain-containing protein</fullName>
    </recommendedName>
</protein>
<dbReference type="InterPro" id="IPR014710">
    <property type="entry name" value="RmlC-like_jellyroll"/>
</dbReference>
<dbReference type="AlphaFoldDB" id="A0A382KLG3"/>
<evidence type="ECO:0000313" key="2">
    <source>
        <dbReference type="EMBL" id="SVC25308.1"/>
    </source>
</evidence>
<dbReference type="CDD" id="cd00038">
    <property type="entry name" value="CAP_ED"/>
    <property type="match status" value="1"/>
</dbReference>
<gene>
    <name evidence="2" type="ORF">METZ01_LOCUS278162</name>
</gene>
<dbReference type="PANTHER" id="PTHR11635">
    <property type="entry name" value="CAMP-DEPENDENT PROTEIN KINASE REGULATORY CHAIN"/>
    <property type="match status" value="1"/>
</dbReference>
<dbReference type="InterPro" id="IPR000595">
    <property type="entry name" value="cNMP-bd_dom"/>
</dbReference>
<dbReference type="GO" id="GO:0005829">
    <property type="term" value="C:cytosol"/>
    <property type="evidence" value="ECO:0007669"/>
    <property type="project" value="TreeGrafter"/>
</dbReference>
<feature type="domain" description="Cyclic nucleotide-binding" evidence="1">
    <location>
        <begin position="17"/>
        <end position="125"/>
    </location>
</feature>
<dbReference type="InterPro" id="IPR018490">
    <property type="entry name" value="cNMP-bd_dom_sf"/>
</dbReference>